<name>A0AAV4P697_CAEEX</name>
<evidence type="ECO:0000313" key="3">
    <source>
        <dbReference type="Proteomes" id="UP001054945"/>
    </source>
</evidence>
<protein>
    <recommendedName>
        <fullName evidence="1">BTB domain-containing protein</fullName>
    </recommendedName>
</protein>
<dbReference type="AlphaFoldDB" id="A0AAV4P697"/>
<dbReference type="InterPro" id="IPR011333">
    <property type="entry name" value="SKP1/BTB/POZ_sf"/>
</dbReference>
<dbReference type="Gene3D" id="3.30.710.10">
    <property type="entry name" value="Potassium Channel Kv1.1, Chain A"/>
    <property type="match status" value="1"/>
</dbReference>
<dbReference type="PROSITE" id="PS50097">
    <property type="entry name" value="BTB"/>
    <property type="match status" value="1"/>
</dbReference>
<feature type="domain" description="BTB" evidence="1">
    <location>
        <begin position="166"/>
        <end position="227"/>
    </location>
</feature>
<proteinExistence type="predicted"/>
<accession>A0AAV4P697</accession>
<organism evidence="2 3">
    <name type="scientific">Caerostris extrusa</name>
    <name type="common">Bark spider</name>
    <name type="synonym">Caerostris bankana</name>
    <dbReference type="NCBI Taxonomy" id="172846"/>
    <lineage>
        <taxon>Eukaryota</taxon>
        <taxon>Metazoa</taxon>
        <taxon>Ecdysozoa</taxon>
        <taxon>Arthropoda</taxon>
        <taxon>Chelicerata</taxon>
        <taxon>Arachnida</taxon>
        <taxon>Araneae</taxon>
        <taxon>Araneomorphae</taxon>
        <taxon>Entelegynae</taxon>
        <taxon>Araneoidea</taxon>
        <taxon>Araneidae</taxon>
        <taxon>Caerostris</taxon>
    </lineage>
</organism>
<evidence type="ECO:0000313" key="2">
    <source>
        <dbReference type="EMBL" id="GIX92018.1"/>
    </source>
</evidence>
<reference evidence="2 3" key="1">
    <citation type="submission" date="2021-06" db="EMBL/GenBank/DDBJ databases">
        <title>Caerostris extrusa draft genome.</title>
        <authorList>
            <person name="Kono N."/>
            <person name="Arakawa K."/>
        </authorList>
    </citation>
    <scope>NUCLEOTIDE SEQUENCE [LARGE SCALE GENOMIC DNA]</scope>
</reference>
<evidence type="ECO:0000259" key="1">
    <source>
        <dbReference type="PROSITE" id="PS50097"/>
    </source>
</evidence>
<dbReference type="EMBL" id="BPLR01004086">
    <property type="protein sequence ID" value="GIX92018.1"/>
    <property type="molecule type" value="Genomic_DNA"/>
</dbReference>
<gene>
    <name evidence="2" type="ORF">CEXT_350061</name>
</gene>
<dbReference type="Proteomes" id="UP001054945">
    <property type="component" value="Unassembled WGS sequence"/>
</dbReference>
<keyword evidence="3" id="KW-1185">Reference proteome</keyword>
<sequence>MSATTELSESRFNFSWQIEHRIRKHYKCIMSPTFRQICVHSFACVVLEAKYNGNRCEMKFSVKSVKDDEVGSVRKFTFKIFIVDEKQVHHCVQKQLSLFIQSETIRISLPKREEALSAYLWRGCLCLKFHIYICIDPAQTAHFNFHSNLKNLSNDMERLRHNESLKELVLAVEGSVFNVHKCVLWARWPDFQKYFESYKKLVNFNIKYQCRVMQLRWLLHATIKISRSHLQLSAEEYGMKVTEIASLLTSELADCLLHYVYSGLLKGVPACKQSDLVRLSRFFGLGGIVQKFQRTSIASTGTTRCYAEHHYIHWSREDSRRWQQNNFPAVRQLIRFRNMKNGLLQMSIAVRHATHMYVYLRFSDFIGPEIEAECSILIEEFCECIDSAHSTVCIVRCRDGETFRQPLGLSVCELSEKNFTICVTVVEKNVVKTFRDEFELSPIRTDPVPCLRTYSDDFRDFFYTAATGT</sequence>
<comment type="caution">
    <text evidence="2">The sequence shown here is derived from an EMBL/GenBank/DDBJ whole genome shotgun (WGS) entry which is preliminary data.</text>
</comment>
<dbReference type="InterPro" id="IPR000210">
    <property type="entry name" value="BTB/POZ_dom"/>
</dbReference>
<dbReference type="SUPFAM" id="SSF54695">
    <property type="entry name" value="POZ domain"/>
    <property type="match status" value="1"/>
</dbReference>